<dbReference type="InterPro" id="IPR023465">
    <property type="entry name" value="Riboflavin_kinase_dom_sf"/>
</dbReference>
<dbReference type="EMBL" id="AWFF01000032">
    <property type="protein sequence ID" value="KCZ55052.1"/>
    <property type="molecule type" value="Genomic_DNA"/>
</dbReference>
<dbReference type="NCBIfam" id="TIGR00083">
    <property type="entry name" value="ribF"/>
    <property type="match status" value="1"/>
</dbReference>
<dbReference type="SMART" id="SM00904">
    <property type="entry name" value="Flavokinase"/>
    <property type="match status" value="1"/>
</dbReference>
<name>A0A062U9T4_9PROT</name>
<keyword evidence="11 15" id="KW-0067">ATP-binding</keyword>
<dbReference type="RefSeq" id="WP_034794976.1">
    <property type="nucleotide sequence ID" value="NZ_AWFF01000032.1"/>
</dbReference>
<evidence type="ECO:0000256" key="9">
    <source>
        <dbReference type="ARBA" id="ARBA00022777"/>
    </source>
</evidence>
<dbReference type="PANTHER" id="PTHR22749:SF6">
    <property type="entry name" value="RIBOFLAVIN KINASE"/>
    <property type="match status" value="1"/>
</dbReference>
<keyword evidence="4 15" id="KW-0285">Flavoprotein</keyword>
<evidence type="ECO:0000256" key="3">
    <source>
        <dbReference type="ARBA" id="ARBA00005201"/>
    </source>
</evidence>
<dbReference type="InterPro" id="IPR002606">
    <property type="entry name" value="Riboflavin_kinase_bac"/>
</dbReference>
<comment type="caution">
    <text evidence="17">The sequence shown here is derived from an EMBL/GenBank/DDBJ whole genome shotgun (WGS) entry which is preliminary data.</text>
</comment>
<evidence type="ECO:0000256" key="13">
    <source>
        <dbReference type="ARBA" id="ARBA00047880"/>
    </source>
</evidence>
<dbReference type="GO" id="GO:0009231">
    <property type="term" value="P:riboflavin biosynthetic process"/>
    <property type="evidence" value="ECO:0007669"/>
    <property type="project" value="InterPro"/>
</dbReference>
<comment type="similarity">
    <text evidence="15">Belongs to the ribF family.</text>
</comment>
<dbReference type="OrthoDB" id="9803667at2"/>
<sequence>MTIYADYRGLPGIARGASIALGNFDGLHIGHRAVIAAAEKAGGGKFSVATFEPPPRAYFRPGDPPFRILRPERRDAAILALGADSVFELPFNGEMAAKTDEEFVRQVLVEGLGISHVAVGFDFRFGRGRMGHAQRLSSLGRALGFGVTIVEEVQEHEAKASSTAIREALRAGEPEVAADILGYNWIADGPVVSGERNGRKFGFPTANMQMGELVHPKHGVYAVRARVDRAGDWLHGVANFGRTPTTGLRDPLLETHIFDFDSDIYGAWLEVEMVSYLRPELKFDTVDLMIDQMGRDVIEAKSRLKAI</sequence>
<dbReference type="CDD" id="cd02064">
    <property type="entry name" value="FAD_synthetase_N"/>
    <property type="match status" value="1"/>
</dbReference>
<dbReference type="SUPFAM" id="SSF52374">
    <property type="entry name" value="Nucleotidylyl transferase"/>
    <property type="match status" value="1"/>
</dbReference>
<dbReference type="InterPro" id="IPR015865">
    <property type="entry name" value="Riboflavin_kinase_bac/euk"/>
</dbReference>
<dbReference type="PANTHER" id="PTHR22749">
    <property type="entry name" value="RIBOFLAVIN KINASE/FMN ADENYLYLTRANSFERASE"/>
    <property type="match status" value="1"/>
</dbReference>
<proteinExistence type="inferred from homology"/>
<evidence type="ECO:0000256" key="15">
    <source>
        <dbReference type="PIRNR" id="PIRNR004491"/>
    </source>
</evidence>
<dbReference type="InterPro" id="IPR014729">
    <property type="entry name" value="Rossmann-like_a/b/a_fold"/>
</dbReference>
<dbReference type="Proteomes" id="UP000027037">
    <property type="component" value="Unassembled WGS sequence"/>
</dbReference>
<dbReference type="GO" id="GO:0008531">
    <property type="term" value="F:riboflavin kinase activity"/>
    <property type="evidence" value="ECO:0007669"/>
    <property type="project" value="UniProtKB-UniRule"/>
</dbReference>
<comment type="catalytic activity">
    <reaction evidence="14 15">
        <text>FMN + ATP + H(+) = FAD + diphosphate</text>
        <dbReference type="Rhea" id="RHEA:17237"/>
        <dbReference type="ChEBI" id="CHEBI:15378"/>
        <dbReference type="ChEBI" id="CHEBI:30616"/>
        <dbReference type="ChEBI" id="CHEBI:33019"/>
        <dbReference type="ChEBI" id="CHEBI:57692"/>
        <dbReference type="ChEBI" id="CHEBI:58210"/>
        <dbReference type="EC" id="2.7.7.2"/>
    </reaction>
</comment>
<keyword evidence="12" id="KW-0511">Multifunctional enzyme</keyword>
<evidence type="ECO:0000256" key="12">
    <source>
        <dbReference type="ARBA" id="ARBA00023268"/>
    </source>
</evidence>
<evidence type="ECO:0000256" key="1">
    <source>
        <dbReference type="ARBA" id="ARBA00002121"/>
    </source>
</evidence>
<dbReference type="PIRSF" id="PIRSF004491">
    <property type="entry name" value="FAD_Synth"/>
    <property type="match status" value="1"/>
</dbReference>
<dbReference type="GO" id="GO:0009398">
    <property type="term" value="P:FMN biosynthetic process"/>
    <property type="evidence" value="ECO:0007669"/>
    <property type="project" value="UniProtKB-UniRule"/>
</dbReference>
<feature type="domain" description="Riboflavin kinase" evidence="16">
    <location>
        <begin position="180"/>
        <end position="305"/>
    </location>
</feature>
<comment type="function">
    <text evidence="1">Catalyzes the phosphorylation of riboflavin to FMN followed by the adenylation of FMN to FAD.</text>
</comment>
<dbReference type="Pfam" id="PF06574">
    <property type="entry name" value="FAD_syn"/>
    <property type="match status" value="1"/>
</dbReference>
<keyword evidence="7 15" id="KW-0548">Nucleotidyltransferase</keyword>
<comment type="pathway">
    <text evidence="2 15">Cofactor biosynthesis; FAD biosynthesis; FAD from FMN: step 1/1.</text>
</comment>
<dbReference type="PATRIC" id="fig|1280946.3.peg.1523"/>
<evidence type="ECO:0000256" key="8">
    <source>
        <dbReference type="ARBA" id="ARBA00022741"/>
    </source>
</evidence>
<keyword evidence="10 15" id="KW-0274">FAD</keyword>
<comment type="pathway">
    <text evidence="3 15">Cofactor biosynthesis; FMN biosynthesis; FMN from riboflavin (ATP route): step 1/1.</text>
</comment>
<dbReference type="InterPro" id="IPR015864">
    <property type="entry name" value="FAD_synthase"/>
</dbReference>
<evidence type="ECO:0000256" key="10">
    <source>
        <dbReference type="ARBA" id="ARBA00022827"/>
    </source>
</evidence>
<dbReference type="SUPFAM" id="SSF82114">
    <property type="entry name" value="Riboflavin kinase-like"/>
    <property type="match status" value="1"/>
</dbReference>
<keyword evidence="5 15" id="KW-0288">FMN</keyword>
<dbReference type="Gene3D" id="3.40.50.620">
    <property type="entry name" value="HUPs"/>
    <property type="match status" value="1"/>
</dbReference>
<dbReference type="eggNOG" id="COG0196">
    <property type="taxonomic scope" value="Bacteria"/>
</dbReference>
<dbReference type="AlphaFoldDB" id="A0A062U9T4"/>
<dbReference type="GO" id="GO:0003919">
    <property type="term" value="F:FMN adenylyltransferase activity"/>
    <property type="evidence" value="ECO:0007669"/>
    <property type="project" value="UniProtKB-UniRule"/>
</dbReference>
<evidence type="ECO:0000256" key="11">
    <source>
        <dbReference type="ARBA" id="ARBA00022840"/>
    </source>
</evidence>
<dbReference type="Gene3D" id="2.40.30.30">
    <property type="entry name" value="Riboflavin kinase-like"/>
    <property type="match status" value="1"/>
</dbReference>
<protein>
    <recommendedName>
        <fullName evidence="15">Riboflavin biosynthesis protein</fullName>
    </recommendedName>
    <domain>
        <recommendedName>
            <fullName evidence="15">Riboflavin kinase</fullName>
            <ecNumber evidence="15">2.7.1.26</ecNumber>
        </recommendedName>
        <alternativeName>
            <fullName evidence="15">Flavokinase</fullName>
        </alternativeName>
    </domain>
    <domain>
        <recommendedName>
            <fullName evidence="15">FMN adenylyltransferase</fullName>
            <ecNumber evidence="15">2.7.7.2</ecNumber>
        </recommendedName>
        <alternativeName>
            <fullName evidence="15">FAD pyrophosphorylase</fullName>
        </alternativeName>
        <alternativeName>
            <fullName evidence="15">FAD synthase</fullName>
        </alternativeName>
    </domain>
</protein>
<keyword evidence="8 15" id="KW-0547">Nucleotide-binding</keyword>
<dbReference type="GO" id="GO:0005524">
    <property type="term" value="F:ATP binding"/>
    <property type="evidence" value="ECO:0007669"/>
    <property type="project" value="UniProtKB-UniRule"/>
</dbReference>
<evidence type="ECO:0000256" key="4">
    <source>
        <dbReference type="ARBA" id="ARBA00022630"/>
    </source>
</evidence>
<comment type="catalytic activity">
    <reaction evidence="13 15">
        <text>riboflavin + ATP = FMN + ADP + H(+)</text>
        <dbReference type="Rhea" id="RHEA:14357"/>
        <dbReference type="ChEBI" id="CHEBI:15378"/>
        <dbReference type="ChEBI" id="CHEBI:30616"/>
        <dbReference type="ChEBI" id="CHEBI:57986"/>
        <dbReference type="ChEBI" id="CHEBI:58210"/>
        <dbReference type="ChEBI" id="CHEBI:456216"/>
        <dbReference type="EC" id="2.7.1.26"/>
    </reaction>
</comment>
<dbReference type="InterPro" id="IPR023468">
    <property type="entry name" value="Riboflavin_kinase"/>
</dbReference>
<evidence type="ECO:0000256" key="7">
    <source>
        <dbReference type="ARBA" id="ARBA00022695"/>
    </source>
</evidence>
<organism evidence="17 18">
    <name type="scientific">Hyphomonas beringensis</name>
    <dbReference type="NCBI Taxonomy" id="1280946"/>
    <lineage>
        <taxon>Bacteria</taxon>
        <taxon>Pseudomonadati</taxon>
        <taxon>Pseudomonadota</taxon>
        <taxon>Alphaproteobacteria</taxon>
        <taxon>Hyphomonadales</taxon>
        <taxon>Hyphomonadaceae</taxon>
        <taxon>Hyphomonas</taxon>
    </lineage>
</organism>
<keyword evidence="6 15" id="KW-0808">Transferase</keyword>
<dbReference type="STRING" id="1280946.HY29_02250"/>
<dbReference type="Pfam" id="PF01687">
    <property type="entry name" value="Flavokinase"/>
    <property type="match status" value="1"/>
</dbReference>
<dbReference type="EC" id="2.7.7.2" evidence="15"/>
<evidence type="ECO:0000313" key="17">
    <source>
        <dbReference type="EMBL" id="KCZ55052.1"/>
    </source>
</evidence>
<evidence type="ECO:0000259" key="16">
    <source>
        <dbReference type="SMART" id="SM00904"/>
    </source>
</evidence>
<reference evidence="17 18" key="1">
    <citation type="journal article" date="2014" name="Antonie Van Leeuwenhoek">
        <title>Hyphomonas beringensis sp. nov. and Hyphomonas chukchiensis sp. nov., isolated from surface seawater of the Bering Sea and Chukchi Sea.</title>
        <authorList>
            <person name="Li C."/>
            <person name="Lai Q."/>
            <person name="Li G."/>
            <person name="Dong C."/>
            <person name="Wang J."/>
            <person name="Liao Y."/>
            <person name="Shao Z."/>
        </authorList>
    </citation>
    <scope>NUCLEOTIDE SEQUENCE [LARGE SCALE GENOMIC DNA]</scope>
    <source>
        <strain evidence="17 18">25B14_1</strain>
    </source>
</reference>
<evidence type="ECO:0000256" key="6">
    <source>
        <dbReference type="ARBA" id="ARBA00022679"/>
    </source>
</evidence>
<gene>
    <name evidence="17" type="ORF">HY29_02250</name>
</gene>
<keyword evidence="9 15" id="KW-0418">Kinase</keyword>
<accession>A0A062U9T4</accession>
<evidence type="ECO:0000256" key="2">
    <source>
        <dbReference type="ARBA" id="ARBA00004726"/>
    </source>
</evidence>
<keyword evidence="18" id="KW-1185">Reference proteome</keyword>
<evidence type="ECO:0000313" key="18">
    <source>
        <dbReference type="Proteomes" id="UP000027037"/>
    </source>
</evidence>
<dbReference type="EC" id="2.7.1.26" evidence="15"/>
<dbReference type="UniPathway" id="UPA00276">
    <property type="reaction ID" value="UER00406"/>
</dbReference>
<evidence type="ECO:0000256" key="5">
    <source>
        <dbReference type="ARBA" id="ARBA00022643"/>
    </source>
</evidence>
<evidence type="ECO:0000256" key="14">
    <source>
        <dbReference type="ARBA" id="ARBA00049494"/>
    </source>
</evidence>
<dbReference type="UniPathway" id="UPA00277">
    <property type="reaction ID" value="UER00407"/>
</dbReference>
<dbReference type="GO" id="GO:0006747">
    <property type="term" value="P:FAD biosynthetic process"/>
    <property type="evidence" value="ECO:0007669"/>
    <property type="project" value="UniProtKB-UniRule"/>
</dbReference>